<reference evidence="2 3" key="1">
    <citation type="journal article" date="2012" name="Genome Biol.">
        <title>Genome and low-iron response of an oceanic diatom adapted to chronic iron limitation.</title>
        <authorList>
            <person name="Lommer M."/>
            <person name="Specht M."/>
            <person name="Roy A.S."/>
            <person name="Kraemer L."/>
            <person name="Andreson R."/>
            <person name="Gutowska M.A."/>
            <person name="Wolf J."/>
            <person name="Bergner S.V."/>
            <person name="Schilhabel M.B."/>
            <person name="Klostermeier U.C."/>
            <person name="Beiko R.G."/>
            <person name="Rosenstiel P."/>
            <person name="Hippler M."/>
            <person name="Laroche J."/>
        </authorList>
    </citation>
    <scope>NUCLEOTIDE SEQUENCE [LARGE SCALE GENOMIC DNA]</scope>
    <source>
        <strain evidence="2 3">CCMP1005</strain>
    </source>
</reference>
<accession>K0S7U1</accession>
<dbReference type="EMBL" id="AGNL01020135">
    <property type="protein sequence ID" value="EJK61335.1"/>
    <property type="molecule type" value="Genomic_DNA"/>
</dbReference>
<keyword evidence="3" id="KW-1185">Reference proteome</keyword>
<gene>
    <name evidence="2" type="ORF">THAOC_18206</name>
</gene>
<name>K0S7U1_THAOC</name>
<evidence type="ECO:0000313" key="2">
    <source>
        <dbReference type="EMBL" id="EJK61335.1"/>
    </source>
</evidence>
<evidence type="ECO:0000313" key="3">
    <source>
        <dbReference type="Proteomes" id="UP000266841"/>
    </source>
</evidence>
<sequence>MQLLSPDVGLYVPVPPEVLGLVLPPPLVDARRPVPAPAVHRPPPPDAHLEVLAYPVPLPVEPPAEPLLDPVAVLGEALPRLLAQSEVRRDDLPEGTGAAVLADVMLVGAVVPVPAVPADLIVPGRLVAGIVGHVVINAVIQLDARPGVEVVVVVRYDPLEGHGAVERPESLPAPPAVGAEVPLAYDRDELVVDLLTGAEDEETALDARVLHAPVVHVVIPREVCVDVLRSAGGGRAQRIAERHVDAAGRPAAGRPLYHRVEEIVHRLQHQSVEVEVDDDRVVRERVRVQLDELLLAAAPVLGDVLPQVVAPDLVERHGHVPDEDLVAQRLERRAGAGLGLRVHERVRLEVVPAPAARGADRAEPDRVHEDRGPVGYARSEVSPGPVRLRTARDGYGVADRGLGLGGRRRGRHAAALDARLGRLDGG</sequence>
<feature type="non-terminal residue" evidence="2">
    <location>
        <position position="426"/>
    </location>
</feature>
<dbReference type="AlphaFoldDB" id="K0S7U1"/>
<dbReference type="Proteomes" id="UP000266841">
    <property type="component" value="Unassembled WGS sequence"/>
</dbReference>
<evidence type="ECO:0000256" key="1">
    <source>
        <dbReference type="SAM" id="MobiDB-lite"/>
    </source>
</evidence>
<comment type="caution">
    <text evidence="2">The sequence shown here is derived from an EMBL/GenBank/DDBJ whole genome shotgun (WGS) entry which is preliminary data.</text>
</comment>
<protein>
    <submittedName>
        <fullName evidence="2">Uncharacterized protein</fullName>
    </submittedName>
</protein>
<organism evidence="2 3">
    <name type="scientific">Thalassiosira oceanica</name>
    <name type="common">Marine diatom</name>
    <dbReference type="NCBI Taxonomy" id="159749"/>
    <lineage>
        <taxon>Eukaryota</taxon>
        <taxon>Sar</taxon>
        <taxon>Stramenopiles</taxon>
        <taxon>Ochrophyta</taxon>
        <taxon>Bacillariophyta</taxon>
        <taxon>Coscinodiscophyceae</taxon>
        <taxon>Thalassiosirophycidae</taxon>
        <taxon>Thalassiosirales</taxon>
        <taxon>Thalassiosiraceae</taxon>
        <taxon>Thalassiosira</taxon>
    </lineage>
</organism>
<feature type="region of interest" description="Disordered" evidence="1">
    <location>
        <begin position="356"/>
        <end position="383"/>
    </location>
</feature>
<feature type="compositionally biased region" description="Basic and acidic residues" evidence="1">
    <location>
        <begin position="358"/>
        <end position="372"/>
    </location>
</feature>
<proteinExistence type="predicted"/>